<feature type="transmembrane region" description="Helical" evidence="1">
    <location>
        <begin position="18"/>
        <end position="38"/>
    </location>
</feature>
<evidence type="ECO:0000313" key="3">
    <source>
        <dbReference type="Proteomes" id="UP000054976"/>
    </source>
</evidence>
<keyword evidence="1" id="KW-0472">Membrane</keyword>
<proteinExistence type="predicted"/>
<keyword evidence="3" id="KW-1185">Reference proteome</keyword>
<evidence type="ECO:0000256" key="1">
    <source>
        <dbReference type="SAM" id="Phobius"/>
    </source>
</evidence>
<keyword evidence="1" id="KW-1133">Transmembrane helix</keyword>
<dbReference type="STRING" id="86166.TAGGR_2193"/>
<evidence type="ECO:0000313" key="2">
    <source>
        <dbReference type="EMBL" id="GAQ95304.1"/>
    </source>
</evidence>
<keyword evidence="1" id="KW-0812">Transmembrane</keyword>
<name>A0A0U9HQJ4_9BACT</name>
<comment type="caution">
    <text evidence="2">The sequence shown here is derived from an EMBL/GenBank/DDBJ whole genome shotgun (WGS) entry which is preliminary data.</text>
</comment>
<organism evidence="2 3">
    <name type="scientific">Thermodesulfovibrio aggregans</name>
    <dbReference type="NCBI Taxonomy" id="86166"/>
    <lineage>
        <taxon>Bacteria</taxon>
        <taxon>Pseudomonadati</taxon>
        <taxon>Nitrospirota</taxon>
        <taxon>Thermodesulfovibrionia</taxon>
        <taxon>Thermodesulfovibrionales</taxon>
        <taxon>Thermodesulfovibrionaceae</taxon>
        <taxon>Thermodesulfovibrio</taxon>
    </lineage>
</organism>
<sequence>MQFMSIKEFYNREIGRKVFFVAIVFAFVVFLLSAMIYLNKAEKSIKKDYVTLNNLEQKINQSIKLKKTIESITLPEGKNSEIFLAQFIDDLKLKFPEVNVEVSKMKKEDRQLTLDMTLKSETSWSRFSELINFLEGTNYPFIFLKSIMLSKKDKAIAIELKSELRLIYRENDKGI</sequence>
<reference evidence="3" key="1">
    <citation type="submission" date="2016-01" db="EMBL/GenBank/DDBJ databases">
        <title>Draft genome sequence of Thermodesulfovibrio aggregans strain TGE-P1.</title>
        <authorList>
            <person name="Sekiguchi Y."/>
            <person name="Ohashi A."/>
            <person name="Matsuura N."/>
            <person name="Tourlousse M.D."/>
        </authorList>
    </citation>
    <scope>NUCLEOTIDE SEQUENCE [LARGE SCALE GENOMIC DNA]</scope>
    <source>
        <strain evidence="3">TGE-P1</strain>
    </source>
</reference>
<dbReference type="EMBL" id="BCNO01000002">
    <property type="protein sequence ID" value="GAQ95304.1"/>
    <property type="molecule type" value="Genomic_DNA"/>
</dbReference>
<dbReference type="Proteomes" id="UP000054976">
    <property type="component" value="Unassembled WGS sequence"/>
</dbReference>
<protein>
    <submittedName>
        <fullName evidence="2">Uncharacterized protein</fullName>
    </submittedName>
</protein>
<dbReference type="AlphaFoldDB" id="A0A0U9HQJ4"/>
<gene>
    <name evidence="2" type="ORF">TAGGR_2193</name>
</gene>
<accession>A0A0U9HQJ4</accession>